<reference evidence="2 3" key="1">
    <citation type="submission" date="2019-05" db="EMBL/GenBank/DDBJ databases">
        <title>Emergence of the Ug99 lineage of the wheat stem rust pathogen through somatic hybridization.</title>
        <authorList>
            <person name="Li F."/>
            <person name="Upadhyaya N.M."/>
            <person name="Sperschneider J."/>
            <person name="Matny O."/>
            <person name="Nguyen-Phuc H."/>
            <person name="Mago R."/>
            <person name="Raley C."/>
            <person name="Miller M.E."/>
            <person name="Silverstein K.A.T."/>
            <person name="Henningsen E."/>
            <person name="Hirsch C.D."/>
            <person name="Visser B."/>
            <person name="Pretorius Z.A."/>
            <person name="Steffenson B.J."/>
            <person name="Schwessinger B."/>
            <person name="Dodds P.N."/>
            <person name="Figueroa M."/>
        </authorList>
    </citation>
    <scope>NUCLEOTIDE SEQUENCE [LARGE SCALE GENOMIC DNA]</scope>
    <source>
        <strain evidence="2 3">Ug99</strain>
    </source>
</reference>
<evidence type="ECO:0000313" key="2">
    <source>
        <dbReference type="EMBL" id="KAA1102729.1"/>
    </source>
</evidence>
<evidence type="ECO:0000313" key="3">
    <source>
        <dbReference type="Proteomes" id="UP000325313"/>
    </source>
</evidence>
<organism evidence="2 3">
    <name type="scientific">Puccinia graminis f. sp. tritici</name>
    <dbReference type="NCBI Taxonomy" id="56615"/>
    <lineage>
        <taxon>Eukaryota</taxon>
        <taxon>Fungi</taxon>
        <taxon>Dikarya</taxon>
        <taxon>Basidiomycota</taxon>
        <taxon>Pucciniomycotina</taxon>
        <taxon>Pucciniomycetes</taxon>
        <taxon>Pucciniales</taxon>
        <taxon>Pucciniaceae</taxon>
        <taxon>Puccinia</taxon>
    </lineage>
</organism>
<feature type="region of interest" description="Disordered" evidence="1">
    <location>
        <begin position="1"/>
        <end position="113"/>
    </location>
</feature>
<feature type="compositionally biased region" description="Basic and acidic residues" evidence="1">
    <location>
        <begin position="23"/>
        <end position="48"/>
    </location>
</feature>
<comment type="caution">
    <text evidence="2">The sequence shown here is derived from an EMBL/GenBank/DDBJ whole genome shotgun (WGS) entry which is preliminary data.</text>
</comment>
<sequence length="170" mass="18738">MPTDPKLLLHLSFKFGERKRKTNKDVANKKRCKPTDQKSDEKPYDRGMKSMGTSKAVRSETNTDSKPSTTAHQKIESQPPSDVLRTPMKTGAPDADATGLSSPSPQDQGPLIDPLDLFRLHTKRMEEKGVARVDGATFGKVRAGGRLQNCQRCAPLAGTLEARQGRHFPQ</sequence>
<accession>A0A5B0PRV2</accession>
<protein>
    <submittedName>
        <fullName evidence="2">Uncharacterized protein</fullName>
    </submittedName>
</protein>
<feature type="compositionally biased region" description="Polar residues" evidence="1">
    <location>
        <begin position="64"/>
        <end position="80"/>
    </location>
</feature>
<evidence type="ECO:0000256" key="1">
    <source>
        <dbReference type="SAM" id="MobiDB-lite"/>
    </source>
</evidence>
<dbReference type="EMBL" id="VDEP01000337">
    <property type="protein sequence ID" value="KAA1102729.1"/>
    <property type="molecule type" value="Genomic_DNA"/>
</dbReference>
<name>A0A5B0PRV2_PUCGR</name>
<proteinExistence type="predicted"/>
<dbReference type="Proteomes" id="UP000325313">
    <property type="component" value="Unassembled WGS sequence"/>
</dbReference>
<dbReference type="AlphaFoldDB" id="A0A5B0PRV2"/>
<gene>
    <name evidence="2" type="ORF">PGTUg99_034475</name>
</gene>